<dbReference type="EMBL" id="OV696697">
    <property type="protein sequence ID" value="CAH1242369.1"/>
    <property type="molecule type" value="Genomic_DNA"/>
</dbReference>
<proteinExistence type="predicted"/>
<feature type="domain" description="DUF7869" evidence="1">
    <location>
        <begin position="326"/>
        <end position="378"/>
    </location>
</feature>
<organism evidence="2 3">
    <name type="scientific">Branchiostoma lanceolatum</name>
    <name type="common">Common lancelet</name>
    <name type="synonym">Amphioxus lanceolatum</name>
    <dbReference type="NCBI Taxonomy" id="7740"/>
    <lineage>
        <taxon>Eukaryota</taxon>
        <taxon>Metazoa</taxon>
        <taxon>Chordata</taxon>
        <taxon>Cephalochordata</taxon>
        <taxon>Leptocardii</taxon>
        <taxon>Amphioxiformes</taxon>
        <taxon>Branchiostomatidae</taxon>
        <taxon>Branchiostoma</taxon>
    </lineage>
</organism>
<dbReference type="PANTHER" id="PTHR33153:SF3">
    <property type="entry name" value="TRAFFICKING PROTEIN PARTICLE COMPLEX SUBUNIT 11 DOMAIN-CONTAINING PROTEIN"/>
    <property type="match status" value="1"/>
</dbReference>
<protein>
    <submittedName>
        <fullName evidence="2">Hypp6627 protein</fullName>
    </submittedName>
</protein>
<dbReference type="OrthoDB" id="5876240at2759"/>
<keyword evidence="3" id="KW-1185">Reference proteome</keyword>
<name>A0A8K0EAG7_BRALA</name>
<dbReference type="Proteomes" id="UP000838412">
    <property type="component" value="Chromosome 12"/>
</dbReference>
<dbReference type="Pfam" id="PF25273">
    <property type="entry name" value="DUF7869"/>
    <property type="match status" value="1"/>
</dbReference>
<evidence type="ECO:0000313" key="3">
    <source>
        <dbReference type="Proteomes" id="UP000838412"/>
    </source>
</evidence>
<accession>A0A8K0EAG7</accession>
<gene>
    <name evidence="2" type="primary">Hypp6627</name>
    <name evidence="2" type="ORF">BLAG_LOCUS5667</name>
</gene>
<dbReference type="InterPro" id="IPR057191">
    <property type="entry name" value="DUF7869"/>
</dbReference>
<evidence type="ECO:0000313" key="2">
    <source>
        <dbReference type="EMBL" id="CAH1242369.1"/>
    </source>
</evidence>
<evidence type="ECO:0000259" key="1">
    <source>
        <dbReference type="Pfam" id="PF25273"/>
    </source>
</evidence>
<sequence length="411" mass="45845">MHCRRRLCQSCSAHSFSLETLEAHLGSISLLADLHTITSEQDAADEKASFNLFTQGSNEQHKENGIYESLGLAPLDQRPPDGDHTAGDPQRHCASSFNVFTQGSNEQHKENGIYESLGVAPLDQQPPDGDHTAGDPQRHCASSFNVFTQGSNEQHKENGIYESLGVAPLDQQPPDGDHTAGDSHAKFVGTGKRNRDQVEITKPECIHLYNKYRGAVDTSDQMHHPLPHPTTDAVCPTQDTLALQASCNNITFAHLIYLRSSTTLHLTHLLPSSCQAFLHQPNERETYYQRRARAEARQRDYLSLILDAMDQSKSNLPHFKGWTEPKITVNFLMVGHTHEDVDAVFSQFSHKLDRKDAKTTSELEEVLKSSFHPEPKVSISYKSKVRTHECDQGLAGIADNQAKGKWIRVLL</sequence>
<dbReference type="PANTHER" id="PTHR33153">
    <property type="entry name" value="MYND-TYPE DOMAIN-CONTAINING PROTEIN"/>
    <property type="match status" value="1"/>
</dbReference>
<dbReference type="AlphaFoldDB" id="A0A8K0EAG7"/>
<reference evidence="2" key="1">
    <citation type="submission" date="2022-01" db="EMBL/GenBank/DDBJ databases">
        <authorList>
            <person name="Braso-Vives M."/>
        </authorList>
    </citation>
    <scope>NUCLEOTIDE SEQUENCE</scope>
</reference>